<keyword evidence="6" id="KW-0520">NAD</keyword>
<dbReference type="Pfam" id="PF00044">
    <property type="entry name" value="Gp_dh_N"/>
    <property type="match status" value="1"/>
</dbReference>
<dbReference type="Pfam" id="PF02800">
    <property type="entry name" value="Gp_dh_C"/>
    <property type="match status" value="1"/>
</dbReference>
<feature type="site" description="Activates thiol group during catalysis" evidence="7">
    <location>
        <position position="180"/>
    </location>
</feature>
<dbReference type="NCBIfam" id="TIGR01534">
    <property type="entry name" value="GAPDH-I"/>
    <property type="match status" value="1"/>
</dbReference>
<dbReference type="OrthoDB" id="9803304at2"/>
<comment type="similarity">
    <text evidence="2 8">Belongs to the glyceraldehyde-3-phosphate dehydrogenase family.</text>
</comment>
<dbReference type="GO" id="GO:0050661">
    <property type="term" value="F:NADP binding"/>
    <property type="evidence" value="ECO:0007669"/>
    <property type="project" value="InterPro"/>
</dbReference>
<dbReference type="InterPro" id="IPR036291">
    <property type="entry name" value="NAD(P)-bd_dom_sf"/>
</dbReference>
<feature type="binding site" evidence="6">
    <location>
        <position position="35"/>
    </location>
    <ligand>
        <name>NAD(+)</name>
        <dbReference type="ChEBI" id="CHEBI:57540"/>
    </ligand>
</feature>
<evidence type="ECO:0000259" key="10">
    <source>
        <dbReference type="SMART" id="SM00846"/>
    </source>
</evidence>
<evidence type="ECO:0000256" key="4">
    <source>
        <dbReference type="PIRSR" id="PIRSR000149-1"/>
    </source>
</evidence>
<dbReference type="InterPro" id="IPR006424">
    <property type="entry name" value="Glyceraldehyde-3-P_DH_1"/>
</dbReference>
<dbReference type="InterPro" id="IPR020828">
    <property type="entry name" value="GlycerAld_3-P_DH_NAD(P)-bd"/>
</dbReference>
<dbReference type="CDD" id="cd05214">
    <property type="entry name" value="GAPDH_I_N"/>
    <property type="match status" value="1"/>
</dbReference>
<dbReference type="EMBL" id="VHQG01000001">
    <property type="protein sequence ID" value="TPW77779.1"/>
    <property type="molecule type" value="Genomic_DNA"/>
</dbReference>
<dbReference type="AlphaFoldDB" id="A0A506YBC4"/>
<dbReference type="SUPFAM" id="SSF55347">
    <property type="entry name" value="Glyceraldehyde-3-phosphate dehydrogenase-like, C-terminal domain"/>
    <property type="match status" value="1"/>
</dbReference>
<dbReference type="InterPro" id="IPR020829">
    <property type="entry name" value="GlycerAld_3-P_DH_cat"/>
</dbReference>
<gene>
    <name evidence="11" type="primary">gap</name>
    <name evidence="11" type="ORF">FJ657_03785</name>
</gene>
<dbReference type="Gene3D" id="3.30.360.10">
    <property type="entry name" value="Dihydrodipicolinate Reductase, domain 2"/>
    <property type="match status" value="1"/>
</dbReference>
<dbReference type="GO" id="GO:0004365">
    <property type="term" value="F:glyceraldehyde-3-phosphate dehydrogenase (NAD+) (phosphorylating) activity"/>
    <property type="evidence" value="ECO:0007669"/>
    <property type="project" value="UniProtKB-ARBA"/>
</dbReference>
<feature type="active site" description="Nucleophile" evidence="4">
    <location>
        <position position="153"/>
    </location>
</feature>
<dbReference type="FunFam" id="3.30.360.10:FF:000002">
    <property type="entry name" value="Glyceraldehyde-3-phosphate dehydrogenase"/>
    <property type="match status" value="1"/>
</dbReference>
<keyword evidence="3 9" id="KW-0560">Oxidoreductase</keyword>
<evidence type="ECO:0000313" key="11">
    <source>
        <dbReference type="EMBL" id="TPW77779.1"/>
    </source>
</evidence>
<dbReference type="GO" id="GO:0051287">
    <property type="term" value="F:NAD binding"/>
    <property type="evidence" value="ECO:0007669"/>
    <property type="project" value="InterPro"/>
</dbReference>
<keyword evidence="6" id="KW-0547">Nucleotide-binding</keyword>
<dbReference type="Proteomes" id="UP000316252">
    <property type="component" value="Unassembled WGS sequence"/>
</dbReference>
<evidence type="ECO:0000256" key="2">
    <source>
        <dbReference type="ARBA" id="ARBA00007406"/>
    </source>
</evidence>
<evidence type="ECO:0000256" key="5">
    <source>
        <dbReference type="PIRSR" id="PIRSR000149-2"/>
    </source>
</evidence>
<feature type="binding site" evidence="6">
    <location>
        <begin position="11"/>
        <end position="12"/>
    </location>
    <ligand>
        <name>NAD(+)</name>
        <dbReference type="ChEBI" id="CHEBI:57540"/>
    </ligand>
</feature>
<dbReference type="PIRSF" id="PIRSF000149">
    <property type="entry name" value="GAP_DH"/>
    <property type="match status" value="1"/>
</dbReference>
<accession>A0A506YBC4</accession>
<evidence type="ECO:0000256" key="6">
    <source>
        <dbReference type="PIRSR" id="PIRSR000149-3"/>
    </source>
</evidence>
<feature type="binding site" evidence="6">
    <location>
        <position position="79"/>
    </location>
    <ligand>
        <name>NAD(+)</name>
        <dbReference type="ChEBI" id="CHEBI:57540"/>
    </ligand>
</feature>
<feature type="binding site" evidence="5">
    <location>
        <begin position="211"/>
        <end position="212"/>
    </location>
    <ligand>
        <name>D-glyceraldehyde 3-phosphate</name>
        <dbReference type="ChEBI" id="CHEBI:59776"/>
    </ligand>
</feature>
<evidence type="ECO:0000256" key="1">
    <source>
        <dbReference type="ARBA" id="ARBA00004496"/>
    </source>
</evidence>
<keyword evidence="12" id="KW-1185">Reference proteome</keyword>
<dbReference type="PANTHER" id="PTHR43148">
    <property type="entry name" value="GLYCERALDEHYDE-3-PHOSPHATE DEHYDROGENASE 2"/>
    <property type="match status" value="1"/>
</dbReference>
<dbReference type="SMART" id="SM00846">
    <property type="entry name" value="Gp_dh_N"/>
    <property type="match status" value="1"/>
</dbReference>
<dbReference type="SUPFAM" id="SSF51735">
    <property type="entry name" value="NAD(P)-binding Rossmann-fold domains"/>
    <property type="match status" value="1"/>
</dbReference>
<proteinExistence type="inferred from homology"/>
<dbReference type="CDD" id="cd18126">
    <property type="entry name" value="GAPDH_I_C"/>
    <property type="match status" value="1"/>
</dbReference>
<evidence type="ECO:0000256" key="8">
    <source>
        <dbReference type="RuleBase" id="RU000397"/>
    </source>
</evidence>
<organism evidence="11 12">
    <name type="scientific">Schumannella soli</name>
    <dbReference type="NCBI Taxonomy" id="2590779"/>
    <lineage>
        <taxon>Bacteria</taxon>
        <taxon>Bacillati</taxon>
        <taxon>Actinomycetota</taxon>
        <taxon>Actinomycetes</taxon>
        <taxon>Micrococcales</taxon>
        <taxon>Microbacteriaceae</taxon>
        <taxon>Schumannella</taxon>
    </lineage>
</organism>
<dbReference type="InterPro" id="IPR020830">
    <property type="entry name" value="GlycerAld_3-P_DH_AS"/>
</dbReference>
<feature type="domain" description="Glyceraldehyde 3-phosphate dehydrogenase NAD(P) binding" evidence="10">
    <location>
        <begin position="2"/>
        <end position="153"/>
    </location>
</feature>
<feature type="binding site" evidence="6">
    <location>
        <position position="121"/>
    </location>
    <ligand>
        <name>NAD(+)</name>
        <dbReference type="ChEBI" id="CHEBI:57540"/>
    </ligand>
</feature>
<dbReference type="GO" id="GO:0005737">
    <property type="term" value="C:cytoplasm"/>
    <property type="evidence" value="ECO:0007669"/>
    <property type="project" value="UniProtKB-SubCell"/>
</dbReference>
<evidence type="ECO:0000256" key="3">
    <source>
        <dbReference type="ARBA" id="ARBA00023002"/>
    </source>
</evidence>
<dbReference type="GO" id="GO:0006006">
    <property type="term" value="P:glucose metabolic process"/>
    <property type="evidence" value="ECO:0007669"/>
    <property type="project" value="InterPro"/>
</dbReference>
<dbReference type="Gene3D" id="3.40.50.720">
    <property type="entry name" value="NAD(P)-binding Rossmann-like Domain"/>
    <property type="match status" value="1"/>
</dbReference>
<reference evidence="11 12" key="1">
    <citation type="submission" date="2019-06" db="EMBL/GenBank/DDBJ databases">
        <authorList>
            <person name="Li F."/>
        </authorList>
    </citation>
    <scope>NUCLEOTIDE SEQUENCE [LARGE SCALE GENOMIC DNA]</scope>
    <source>
        <strain evidence="11 12">10F1D-1</strain>
    </source>
</reference>
<dbReference type="FunFam" id="3.40.50.720:FF:000001">
    <property type="entry name" value="Glyceraldehyde-3-phosphate dehydrogenase"/>
    <property type="match status" value="1"/>
</dbReference>
<dbReference type="PRINTS" id="PR00078">
    <property type="entry name" value="G3PDHDRGNASE"/>
</dbReference>
<feature type="binding site" evidence="6">
    <location>
        <position position="316"/>
    </location>
    <ligand>
        <name>NAD(+)</name>
        <dbReference type="ChEBI" id="CHEBI:57540"/>
    </ligand>
</feature>
<name>A0A506YBC4_9MICO</name>
<evidence type="ECO:0000256" key="7">
    <source>
        <dbReference type="PIRSR" id="PIRSR000149-4"/>
    </source>
</evidence>
<feature type="binding site" evidence="5">
    <location>
        <begin position="152"/>
        <end position="154"/>
    </location>
    <ligand>
        <name>D-glyceraldehyde 3-phosphate</name>
        <dbReference type="ChEBI" id="CHEBI:59776"/>
    </ligand>
</feature>
<feature type="binding site" evidence="5">
    <location>
        <position position="234"/>
    </location>
    <ligand>
        <name>D-glyceraldehyde 3-phosphate</name>
        <dbReference type="ChEBI" id="CHEBI:59776"/>
    </ligand>
</feature>
<dbReference type="RefSeq" id="WP_141162306.1">
    <property type="nucleotide sequence ID" value="NZ_VHQG01000001.1"/>
</dbReference>
<dbReference type="InterPro" id="IPR020831">
    <property type="entry name" value="GlycerAld/Erythrose_P_DH"/>
</dbReference>
<comment type="caution">
    <text evidence="11">The sequence shown here is derived from an EMBL/GenBank/DDBJ whole genome shotgun (WGS) entry which is preliminary data.</text>
</comment>
<feature type="binding site" evidence="5">
    <location>
        <position position="183"/>
    </location>
    <ligand>
        <name>D-glyceraldehyde 3-phosphate</name>
        <dbReference type="ChEBI" id="CHEBI:59776"/>
    </ligand>
</feature>
<evidence type="ECO:0000256" key="9">
    <source>
        <dbReference type="RuleBase" id="RU361160"/>
    </source>
</evidence>
<protein>
    <recommendedName>
        <fullName evidence="9">Glyceraldehyde-3-phosphate dehydrogenase</fullName>
        <ecNumber evidence="9">1.2.1.-</ecNumber>
    </recommendedName>
</protein>
<dbReference type="EC" id="1.2.1.-" evidence="9"/>
<evidence type="ECO:0000313" key="12">
    <source>
        <dbReference type="Proteomes" id="UP000316252"/>
    </source>
</evidence>
<dbReference type="PROSITE" id="PS00071">
    <property type="entry name" value="GAPDH"/>
    <property type="match status" value="1"/>
</dbReference>
<comment type="subcellular location">
    <subcellularLocation>
        <location evidence="1">Cytoplasm</location>
    </subcellularLocation>
</comment>
<sequence length="334" mass="34671">MTRIGINGFGRIGRNTLRALLARGGDGLEVVAVNDLTAPATLAHLFTYDSSSGTFPGTVEVDGDVLVIDGRRIQVLAEREPAQLPWGDLGVEIVLESTGRFTEREAAAAHLAAGAKRVLVSAPATGADATIAFGVNSDVYDAAAHTVVSNASCTTNALAPLAKVLDDLAGIEHGFMTTVHAYTQEQNLQDGPHRDLRRARAAGVNIVPTSTGAAKAIGLVLPNLDGKLSGDSIRVPVPVGSIVELNTVVARDVTVDEVNAAYAAAADGALAGILAFTAAPIVSSDITGRPESSIFDSQLTRVDGGRHVKVVAWYDNEWGFSNRVVDTLGMLAAS</sequence>